<reference evidence="2" key="1">
    <citation type="submission" date="2017-09" db="EMBL/GenBank/DDBJ databases">
        <title>Polyketide synthases of a Diaporthe helianthi virulent isolate.</title>
        <authorList>
            <person name="Baroncelli R."/>
        </authorList>
    </citation>
    <scope>NUCLEOTIDE SEQUENCE [LARGE SCALE GENOMIC DNA]</scope>
    <source>
        <strain evidence="2">7/96</strain>
    </source>
</reference>
<dbReference type="STRING" id="158607.A0A2P5I9G1"/>
<feature type="compositionally biased region" description="Pro residues" evidence="1">
    <location>
        <begin position="275"/>
        <end position="297"/>
    </location>
</feature>
<feature type="compositionally biased region" description="Basic and acidic residues" evidence="1">
    <location>
        <begin position="80"/>
        <end position="98"/>
    </location>
</feature>
<comment type="caution">
    <text evidence="2">The sequence shown here is derived from an EMBL/GenBank/DDBJ whole genome shotgun (WGS) entry which is preliminary data.</text>
</comment>
<feature type="compositionally biased region" description="Basic and acidic residues" evidence="1">
    <location>
        <begin position="327"/>
        <end position="352"/>
    </location>
</feature>
<dbReference type="Proteomes" id="UP000094444">
    <property type="component" value="Unassembled WGS sequence"/>
</dbReference>
<gene>
    <name evidence="2" type="ORF">DHEL01_v202467</name>
</gene>
<dbReference type="InParanoid" id="A0A2P5I9G1"/>
<evidence type="ECO:0000313" key="2">
    <source>
        <dbReference type="EMBL" id="POS79142.1"/>
    </source>
</evidence>
<feature type="region of interest" description="Disordered" evidence="1">
    <location>
        <begin position="273"/>
        <end position="352"/>
    </location>
</feature>
<protein>
    <submittedName>
        <fullName evidence="2">Uncharacterized protein</fullName>
    </submittedName>
</protein>
<proteinExistence type="predicted"/>
<feature type="region of interest" description="Disordered" evidence="1">
    <location>
        <begin position="66"/>
        <end position="106"/>
    </location>
</feature>
<accession>A0A2P5I9G1</accession>
<dbReference type="OrthoDB" id="5237672at2759"/>
<sequence length="426" mass="46486">MLLMVVLIIGLVTFIEHPWISVHESGVGAGTGREIASPEYPTSPVPEEQLYMTSEDTTEVFVAQEQEGQLQDHNNKLARRNSDENQMAERDPAVHEQRPPPIKLPKLPIPSEILDLPIEIPTHVSDILSDLPLPTFPTDPGDIFDGLPTDPGEIFTGIPIPTVPTAPPVPFVATTPPVPVLPIPPGMPGIPTDLPLSGADDIPYPLPTILPPSNPRVAGDGPQPPSLIEIPHKILGLLHHAVSQLSNNKKLPQPVRDTLRLIQRIIERLAGGLPVPAPNPTTTPSPTIPLPIIPPLPTITTTTTRRRFPPFPPHPRPTLTRPVRARQARDVRGRGGGDGDDEKRPLTDGERKQLREAVRNEVWYLLDWTNPIEAPLMAAAAMLAFDSIYLVAEASKGMEDEAELDKLMDMFVVVDDDDVVNEEVVA</sequence>
<evidence type="ECO:0000313" key="3">
    <source>
        <dbReference type="Proteomes" id="UP000094444"/>
    </source>
</evidence>
<dbReference type="AlphaFoldDB" id="A0A2P5I9G1"/>
<evidence type="ECO:0000256" key="1">
    <source>
        <dbReference type="SAM" id="MobiDB-lite"/>
    </source>
</evidence>
<dbReference type="EMBL" id="MAVT02000135">
    <property type="protein sequence ID" value="POS79142.1"/>
    <property type="molecule type" value="Genomic_DNA"/>
</dbReference>
<name>A0A2P5I9G1_DIAHE</name>
<organism evidence="2 3">
    <name type="scientific">Diaporthe helianthi</name>
    <dbReference type="NCBI Taxonomy" id="158607"/>
    <lineage>
        <taxon>Eukaryota</taxon>
        <taxon>Fungi</taxon>
        <taxon>Dikarya</taxon>
        <taxon>Ascomycota</taxon>
        <taxon>Pezizomycotina</taxon>
        <taxon>Sordariomycetes</taxon>
        <taxon>Sordariomycetidae</taxon>
        <taxon>Diaporthales</taxon>
        <taxon>Diaporthaceae</taxon>
        <taxon>Diaporthe</taxon>
    </lineage>
</organism>
<keyword evidence="3" id="KW-1185">Reference proteome</keyword>